<name>A0ABQ1UR12_9FLAO</name>
<dbReference type="Proteomes" id="UP000655016">
    <property type="component" value="Unassembled WGS sequence"/>
</dbReference>
<proteinExistence type="predicted"/>
<dbReference type="EMBL" id="BMKP01000009">
    <property type="protein sequence ID" value="GGF23034.1"/>
    <property type="molecule type" value="Genomic_DNA"/>
</dbReference>
<evidence type="ECO:0008006" key="4">
    <source>
        <dbReference type="Google" id="ProtNLM"/>
    </source>
</evidence>
<evidence type="ECO:0000256" key="1">
    <source>
        <dbReference type="SAM" id="MobiDB-lite"/>
    </source>
</evidence>
<reference evidence="3" key="1">
    <citation type="journal article" date="2019" name="Int. J. Syst. Evol. Microbiol.">
        <title>The Global Catalogue of Microorganisms (GCM) 10K type strain sequencing project: providing services to taxonomists for standard genome sequencing and annotation.</title>
        <authorList>
            <consortium name="The Broad Institute Genomics Platform"/>
            <consortium name="The Broad Institute Genome Sequencing Center for Infectious Disease"/>
            <person name="Wu L."/>
            <person name="Ma J."/>
        </authorList>
    </citation>
    <scope>NUCLEOTIDE SEQUENCE [LARGE SCALE GENOMIC DNA]</scope>
    <source>
        <strain evidence="3">CGMCC 1.16060</strain>
    </source>
</reference>
<keyword evidence="3" id="KW-1185">Reference proteome</keyword>
<evidence type="ECO:0000313" key="2">
    <source>
        <dbReference type="EMBL" id="GGF23034.1"/>
    </source>
</evidence>
<dbReference type="RefSeq" id="WP_208797397.1">
    <property type="nucleotide sequence ID" value="NZ_BMKP01000009.1"/>
</dbReference>
<feature type="region of interest" description="Disordered" evidence="1">
    <location>
        <begin position="53"/>
        <end position="77"/>
    </location>
</feature>
<organism evidence="2 3">
    <name type="scientific">Flavobacterium limi</name>
    <dbReference type="NCBI Taxonomy" id="2045105"/>
    <lineage>
        <taxon>Bacteria</taxon>
        <taxon>Pseudomonadati</taxon>
        <taxon>Bacteroidota</taxon>
        <taxon>Flavobacteriia</taxon>
        <taxon>Flavobacteriales</taxon>
        <taxon>Flavobacteriaceae</taxon>
        <taxon>Flavobacterium</taxon>
    </lineage>
</organism>
<sequence>MNGRIFQVTPSGEIVWEYVNPFFKESTLSGTQTINTNWVFRAQPVPYDWVPEGTPHSEKGLQPIDISKFRVPQTKNN</sequence>
<evidence type="ECO:0000313" key="3">
    <source>
        <dbReference type="Proteomes" id="UP000655016"/>
    </source>
</evidence>
<accession>A0ABQ1UR12</accession>
<gene>
    <name evidence="2" type="ORF">GCM10011518_35400</name>
</gene>
<comment type="caution">
    <text evidence="2">The sequence shown here is derived from an EMBL/GenBank/DDBJ whole genome shotgun (WGS) entry which is preliminary data.</text>
</comment>
<protein>
    <recommendedName>
        <fullName evidence="4">Arylsulfotransferase (ASST)</fullName>
    </recommendedName>
</protein>